<feature type="transmembrane region" description="Helical" evidence="6">
    <location>
        <begin position="215"/>
        <end position="238"/>
    </location>
</feature>
<evidence type="ECO:0000313" key="8">
    <source>
        <dbReference type="Proteomes" id="UP001589828"/>
    </source>
</evidence>
<dbReference type="Proteomes" id="UP001589828">
    <property type="component" value="Unassembled WGS sequence"/>
</dbReference>
<dbReference type="InterPro" id="IPR006214">
    <property type="entry name" value="Bax_inhibitor_1-related"/>
</dbReference>
<sequence>MEIKDSKFKYDNIIEVEDISATMSRRFLAGVFSWMFLALGVSAVTVYLFLNMGLINLVVGPTGYTGFGLFAIFSPLAFSLVMQFGYNRISYPILVLLFVAYATLIGISLSVIFLIYTAASILGVFITASVTFGIMAIAGYTTQMDLTRFGSILYILFIGIFVASLANFFMHSEQMSYIISYIGIAVFTGLTAYYMQMLKRIGAGIEYGDASSKKLALIGALALYITLINLFFMILRLFGRRR</sequence>
<accession>A0ABV6LGY9</accession>
<keyword evidence="4 6" id="KW-1133">Transmembrane helix</keyword>
<organism evidence="7 8">
    <name type="scientific">Mucilaginibacter angelicae</name>
    <dbReference type="NCBI Taxonomy" id="869718"/>
    <lineage>
        <taxon>Bacteria</taxon>
        <taxon>Pseudomonadati</taxon>
        <taxon>Bacteroidota</taxon>
        <taxon>Sphingobacteriia</taxon>
        <taxon>Sphingobacteriales</taxon>
        <taxon>Sphingobacteriaceae</taxon>
        <taxon>Mucilaginibacter</taxon>
    </lineage>
</organism>
<name>A0ABV6LGY9_9SPHI</name>
<feature type="transmembrane region" description="Helical" evidence="6">
    <location>
        <begin position="121"/>
        <end position="140"/>
    </location>
</feature>
<protein>
    <submittedName>
        <fullName evidence="7">Bax inhibitor-1/YccA family protein</fullName>
    </submittedName>
</protein>
<feature type="transmembrane region" description="Helical" evidence="6">
    <location>
        <begin position="152"/>
        <end position="170"/>
    </location>
</feature>
<feature type="transmembrane region" description="Helical" evidence="6">
    <location>
        <begin position="176"/>
        <end position="195"/>
    </location>
</feature>
<evidence type="ECO:0000256" key="3">
    <source>
        <dbReference type="ARBA" id="ARBA00022692"/>
    </source>
</evidence>
<feature type="transmembrane region" description="Helical" evidence="6">
    <location>
        <begin position="62"/>
        <end position="81"/>
    </location>
</feature>
<evidence type="ECO:0000256" key="6">
    <source>
        <dbReference type="RuleBase" id="RU004379"/>
    </source>
</evidence>
<keyword evidence="3 6" id="KW-0812">Transmembrane</keyword>
<comment type="caution">
    <text evidence="7">The sequence shown here is derived from an EMBL/GenBank/DDBJ whole genome shotgun (WGS) entry which is preliminary data.</text>
</comment>
<keyword evidence="5 6" id="KW-0472">Membrane</keyword>
<dbReference type="Pfam" id="PF01027">
    <property type="entry name" value="Bax1-I"/>
    <property type="match status" value="1"/>
</dbReference>
<dbReference type="RefSeq" id="WP_377026450.1">
    <property type="nucleotide sequence ID" value="NZ_JBHLTS010000079.1"/>
</dbReference>
<evidence type="ECO:0000256" key="4">
    <source>
        <dbReference type="ARBA" id="ARBA00022989"/>
    </source>
</evidence>
<evidence type="ECO:0000313" key="7">
    <source>
        <dbReference type="EMBL" id="MFC0518742.1"/>
    </source>
</evidence>
<feature type="transmembrane region" description="Helical" evidence="6">
    <location>
        <begin position="93"/>
        <end position="115"/>
    </location>
</feature>
<evidence type="ECO:0000256" key="1">
    <source>
        <dbReference type="ARBA" id="ARBA00004141"/>
    </source>
</evidence>
<comment type="similarity">
    <text evidence="2 6">Belongs to the BI1 family.</text>
</comment>
<feature type="transmembrane region" description="Helical" evidence="6">
    <location>
        <begin position="27"/>
        <end position="50"/>
    </location>
</feature>
<comment type="subcellular location">
    <subcellularLocation>
        <location evidence="1">Membrane</location>
        <topology evidence="1">Multi-pass membrane protein</topology>
    </subcellularLocation>
</comment>
<dbReference type="CDD" id="cd10432">
    <property type="entry name" value="BI-1-like_bacterial"/>
    <property type="match status" value="1"/>
</dbReference>
<dbReference type="EMBL" id="JBHLTS010000079">
    <property type="protein sequence ID" value="MFC0518742.1"/>
    <property type="molecule type" value="Genomic_DNA"/>
</dbReference>
<evidence type="ECO:0000256" key="5">
    <source>
        <dbReference type="ARBA" id="ARBA00023136"/>
    </source>
</evidence>
<dbReference type="PANTHER" id="PTHR23291">
    <property type="entry name" value="BAX INHIBITOR-RELATED"/>
    <property type="match status" value="1"/>
</dbReference>
<dbReference type="PANTHER" id="PTHR23291:SF50">
    <property type="entry name" value="PROTEIN LIFEGUARD 4"/>
    <property type="match status" value="1"/>
</dbReference>
<evidence type="ECO:0000256" key="2">
    <source>
        <dbReference type="ARBA" id="ARBA00010350"/>
    </source>
</evidence>
<keyword evidence="8" id="KW-1185">Reference proteome</keyword>
<proteinExistence type="inferred from homology"/>
<reference evidence="7 8" key="1">
    <citation type="submission" date="2024-09" db="EMBL/GenBank/DDBJ databases">
        <authorList>
            <person name="Sun Q."/>
            <person name="Mori K."/>
        </authorList>
    </citation>
    <scope>NUCLEOTIDE SEQUENCE [LARGE SCALE GENOMIC DNA]</scope>
    <source>
        <strain evidence="7 8">NCAIM B.02415</strain>
    </source>
</reference>
<gene>
    <name evidence="7" type="ORF">ACFFGT_31300</name>
</gene>